<name>A0A369JRZ4_HYPMA</name>
<comment type="caution">
    <text evidence="1">The sequence shown here is derived from an EMBL/GenBank/DDBJ whole genome shotgun (WGS) entry which is preliminary data.</text>
</comment>
<dbReference type="AlphaFoldDB" id="A0A369JRZ4"/>
<gene>
    <name evidence="1" type="ORF">Hypma_010272</name>
</gene>
<reference evidence="1" key="1">
    <citation type="submission" date="2018-04" db="EMBL/GenBank/DDBJ databases">
        <title>Whole genome sequencing of Hypsizygus marmoreus.</title>
        <authorList>
            <person name="Choi I.-G."/>
            <person name="Min B."/>
            <person name="Kim J.-G."/>
            <person name="Kim S."/>
            <person name="Oh Y.-L."/>
            <person name="Kong W.-S."/>
            <person name="Park H."/>
            <person name="Jeong J."/>
            <person name="Song E.-S."/>
        </authorList>
    </citation>
    <scope>NUCLEOTIDE SEQUENCE [LARGE SCALE GENOMIC DNA]</scope>
    <source>
        <strain evidence="1">51987-8</strain>
    </source>
</reference>
<dbReference type="InParanoid" id="A0A369JRZ4"/>
<protein>
    <submittedName>
        <fullName evidence="1">Uncharacterized protein</fullName>
    </submittedName>
</protein>
<dbReference type="EMBL" id="LUEZ02000049">
    <property type="protein sequence ID" value="RDB22463.1"/>
    <property type="molecule type" value="Genomic_DNA"/>
</dbReference>
<organism evidence="1 2">
    <name type="scientific">Hypsizygus marmoreus</name>
    <name type="common">White beech mushroom</name>
    <name type="synonym">Agaricus marmoreus</name>
    <dbReference type="NCBI Taxonomy" id="39966"/>
    <lineage>
        <taxon>Eukaryota</taxon>
        <taxon>Fungi</taxon>
        <taxon>Dikarya</taxon>
        <taxon>Basidiomycota</taxon>
        <taxon>Agaricomycotina</taxon>
        <taxon>Agaricomycetes</taxon>
        <taxon>Agaricomycetidae</taxon>
        <taxon>Agaricales</taxon>
        <taxon>Tricholomatineae</taxon>
        <taxon>Lyophyllaceae</taxon>
        <taxon>Hypsizygus</taxon>
    </lineage>
</organism>
<evidence type="ECO:0000313" key="2">
    <source>
        <dbReference type="Proteomes" id="UP000076154"/>
    </source>
</evidence>
<dbReference type="InterPro" id="IPR036047">
    <property type="entry name" value="F-box-like_dom_sf"/>
</dbReference>
<evidence type="ECO:0000313" key="1">
    <source>
        <dbReference type="EMBL" id="RDB22463.1"/>
    </source>
</evidence>
<accession>A0A369JRZ4</accession>
<dbReference type="OrthoDB" id="3069011at2759"/>
<dbReference type="Gene3D" id="1.20.1280.50">
    <property type="match status" value="1"/>
</dbReference>
<dbReference type="SUPFAM" id="SSF81383">
    <property type="entry name" value="F-box domain"/>
    <property type="match status" value="1"/>
</dbReference>
<dbReference type="STRING" id="39966.A0A369JRZ4"/>
<dbReference type="Proteomes" id="UP000076154">
    <property type="component" value="Unassembled WGS sequence"/>
</dbReference>
<keyword evidence="2" id="KW-1185">Reference proteome</keyword>
<sequence>MADAAVIDQEIVRLQLRMNGLFREMQGLKDIRLRKQKEADCFKAFLSPVRLIPSEILARIFSYCCSGEFRPRLDSSPLRLGHVCSLWRNAAVNSPGLWDTLLMNFFKWSDLSSNPRRLRGLLSFWFTNASIRSLTLALSADRYYQGPQVILEELRPFSARISTLRLETGEIRSLAPFLHLPGGHIPSLATLSLYANGAGTGTPITVFDSAQCLQAVLLAIDPVIIGDTSHFIFPWSQLTRLDIRRRLPLGVWYNIFLQCVHLHDGAFFLAWDVDFNPGTGHPVPVIYERLLRLKIEKGPAQDVSLFENLSLPALQFLDYAGEMTDDDAFPMTTHVLPHISSSTIRFLILAQVEVDVVDFINFLLGCSLLERHAFDFLDVDHGNLLQSLIRALQSRLFLPVLSHFAVFIPSPDLVDYPFYPSAIIDLIEELCGAPRPRQPDEISVYVYQTINPETGDNYEVDEAAEKLVRRIRGKYYDEGVSESAMVVDSGLDLSSTLCWKPRGMGL</sequence>
<proteinExistence type="predicted"/>